<feature type="chain" id="PRO_5045471072" evidence="2">
    <location>
        <begin position="20"/>
        <end position="130"/>
    </location>
</feature>
<feature type="signal peptide" evidence="2">
    <location>
        <begin position="1"/>
        <end position="19"/>
    </location>
</feature>
<protein>
    <submittedName>
        <fullName evidence="3">G1824 protein</fullName>
    </submittedName>
</protein>
<gene>
    <name evidence="3" type="primary">g1824</name>
    <name evidence="3" type="ORF">VP750_LOCUS1558</name>
</gene>
<organism evidence="3 4">
    <name type="scientific">Coccomyxa viridis</name>
    <dbReference type="NCBI Taxonomy" id="1274662"/>
    <lineage>
        <taxon>Eukaryota</taxon>
        <taxon>Viridiplantae</taxon>
        <taxon>Chlorophyta</taxon>
        <taxon>core chlorophytes</taxon>
        <taxon>Trebouxiophyceae</taxon>
        <taxon>Trebouxiophyceae incertae sedis</taxon>
        <taxon>Coccomyxaceae</taxon>
        <taxon>Coccomyxa</taxon>
    </lineage>
</organism>
<sequence>MGDRRALLISLVGIGLGAAAVSKLLPQSSTSSSRRQRTTGKDDPWTGPMREAMESDVVEEDGEVVVRMSTGNWYFLREDPDNRKAFILEGGFGDRYRLQTDKPVRTFSLKMLQRIFSRHDLWERRLVRLQ</sequence>
<keyword evidence="4" id="KW-1185">Reference proteome</keyword>
<accession>A0ABP1FL33</accession>
<name>A0ABP1FL33_9CHLO</name>
<keyword evidence="2" id="KW-0732">Signal</keyword>
<comment type="caution">
    <text evidence="3">The sequence shown here is derived from an EMBL/GenBank/DDBJ whole genome shotgun (WGS) entry which is preliminary data.</text>
</comment>
<reference evidence="3 4" key="1">
    <citation type="submission" date="2024-06" db="EMBL/GenBank/DDBJ databases">
        <authorList>
            <person name="Kraege A."/>
            <person name="Thomma B."/>
        </authorList>
    </citation>
    <scope>NUCLEOTIDE SEQUENCE [LARGE SCALE GENOMIC DNA]</scope>
</reference>
<evidence type="ECO:0000256" key="2">
    <source>
        <dbReference type="SAM" id="SignalP"/>
    </source>
</evidence>
<feature type="region of interest" description="Disordered" evidence="1">
    <location>
        <begin position="25"/>
        <end position="53"/>
    </location>
</feature>
<evidence type="ECO:0000313" key="4">
    <source>
        <dbReference type="Proteomes" id="UP001497392"/>
    </source>
</evidence>
<dbReference type="EMBL" id="CAXHTA020000002">
    <property type="protein sequence ID" value="CAL5219899.1"/>
    <property type="molecule type" value="Genomic_DNA"/>
</dbReference>
<dbReference type="Proteomes" id="UP001497392">
    <property type="component" value="Unassembled WGS sequence"/>
</dbReference>
<evidence type="ECO:0000256" key="1">
    <source>
        <dbReference type="SAM" id="MobiDB-lite"/>
    </source>
</evidence>
<proteinExistence type="predicted"/>
<evidence type="ECO:0000313" key="3">
    <source>
        <dbReference type="EMBL" id="CAL5219899.1"/>
    </source>
</evidence>